<dbReference type="EMBL" id="CP108482">
    <property type="protein sequence ID" value="WUS60020.1"/>
    <property type="molecule type" value="Genomic_DNA"/>
</dbReference>
<keyword evidence="2" id="KW-0012">Acyltransferase</keyword>
<evidence type="ECO:0000313" key="3">
    <source>
        <dbReference type="Proteomes" id="UP001432014"/>
    </source>
</evidence>
<organism evidence="2 3">
    <name type="scientific">Kitasatospora herbaricolor</name>
    <dbReference type="NCBI Taxonomy" id="68217"/>
    <lineage>
        <taxon>Bacteria</taxon>
        <taxon>Bacillati</taxon>
        <taxon>Actinomycetota</taxon>
        <taxon>Actinomycetes</taxon>
        <taxon>Kitasatosporales</taxon>
        <taxon>Streptomycetaceae</taxon>
        <taxon>Kitasatospora</taxon>
    </lineage>
</organism>
<sequence>MREIDPPTTREARVRRATAEDAHELVRLRALMLDAMDIPTGPAKAPWRADAHAWFVERLGRPEEFAAFLVEDLELGVVSCAVGSCDRHAPGPANRSGLHGHVFNVSTDPRRRGRGHARACLDALLTWFTEETGVGVVNLNATADGAGLYRSLGFAAPRFPALQLRIGTGG</sequence>
<protein>
    <submittedName>
        <fullName evidence="2">GNAT family N-acetyltransferase</fullName>
        <ecNumber evidence="2">2.3.1.-</ecNumber>
    </submittedName>
</protein>
<dbReference type="EC" id="2.3.1.-" evidence="2"/>
<dbReference type="Gene3D" id="3.40.630.30">
    <property type="match status" value="1"/>
</dbReference>
<reference evidence="2 3" key="1">
    <citation type="submission" date="2022-10" db="EMBL/GenBank/DDBJ databases">
        <title>The complete genomes of actinobacterial strains from the NBC collection.</title>
        <authorList>
            <person name="Joergensen T.S."/>
            <person name="Alvarez Arevalo M."/>
            <person name="Sterndorff E.B."/>
            <person name="Faurdal D."/>
            <person name="Vuksanovic O."/>
            <person name="Mourched A.-S."/>
            <person name="Charusanti P."/>
            <person name="Shaw S."/>
            <person name="Blin K."/>
            <person name="Weber T."/>
        </authorList>
    </citation>
    <scope>NUCLEOTIDE SEQUENCE [LARGE SCALE GENOMIC DNA]</scope>
    <source>
        <strain evidence="2 3">NBC_01247</strain>
    </source>
</reference>
<evidence type="ECO:0000313" key="2">
    <source>
        <dbReference type="EMBL" id="WUS60020.1"/>
    </source>
</evidence>
<gene>
    <name evidence="2" type="ORF">OG469_33735</name>
</gene>
<name>A0ABZ1WGJ7_9ACTN</name>
<dbReference type="GO" id="GO:0016746">
    <property type="term" value="F:acyltransferase activity"/>
    <property type="evidence" value="ECO:0007669"/>
    <property type="project" value="UniProtKB-KW"/>
</dbReference>
<dbReference type="InterPro" id="IPR000182">
    <property type="entry name" value="GNAT_dom"/>
</dbReference>
<dbReference type="SUPFAM" id="SSF55729">
    <property type="entry name" value="Acyl-CoA N-acyltransferases (Nat)"/>
    <property type="match status" value="1"/>
</dbReference>
<feature type="domain" description="N-acetyltransferase" evidence="1">
    <location>
        <begin position="12"/>
        <end position="170"/>
    </location>
</feature>
<accession>A0ABZ1WGJ7</accession>
<keyword evidence="2" id="KW-0808">Transferase</keyword>
<dbReference type="InterPro" id="IPR016181">
    <property type="entry name" value="Acyl_CoA_acyltransferase"/>
</dbReference>
<dbReference type="RefSeq" id="WP_329493888.1">
    <property type="nucleotide sequence ID" value="NZ_CP108460.1"/>
</dbReference>
<dbReference type="PROSITE" id="PS51186">
    <property type="entry name" value="GNAT"/>
    <property type="match status" value="1"/>
</dbReference>
<dbReference type="Proteomes" id="UP001432014">
    <property type="component" value="Chromosome"/>
</dbReference>
<proteinExistence type="predicted"/>
<evidence type="ECO:0000259" key="1">
    <source>
        <dbReference type="PROSITE" id="PS51186"/>
    </source>
</evidence>
<dbReference type="Pfam" id="PF00583">
    <property type="entry name" value="Acetyltransf_1"/>
    <property type="match status" value="1"/>
</dbReference>
<keyword evidence="3" id="KW-1185">Reference proteome</keyword>